<keyword evidence="3" id="KW-1185">Reference proteome</keyword>
<dbReference type="RefSeq" id="WP_015857188.1">
    <property type="nucleotide sequence ID" value="NC_012808.1"/>
</dbReference>
<dbReference type="AlphaFoldDB" id="C5B0T7"/>
<feature type="compositionally biased region" description="Basic and acidic residues" evidence="1">
    <location>
        <begin position="109"/>
        <end position="118"/>
    </location>
</feature>
<sequence length="118" mass="12860">MAEKDTKEPIRTEAAAVMSGNTNTSFAGYPATKYHPVLGAKTAKDPNEAASLFQPEHDWFPTAAEADMHRTEREALLVMHHNQRAKLDGIAEFQDGNAPVRNSVQAQESLDKGGSEPL</sequence>
<feature type="region of interest" description="Disordered" evidence="1">
    <location>
        <begin position="95"/>
        <end position="118"/>
    </location>
</feature>
<dbReference type="HOGENOM" id="CLU_2070326_0_0_5"/>
<evidence type="ECO:0000313" key="2">
    <source>
        <dbReference type="EMBL" id="ACS41674.1"/>
    </source>
</evidence>
<dbReference type="Proteomes" id="UP000009081">
    <property type="component" value="Chromosome"/>
</dbReference>
<accession>C5B0T7</accession>
<proteinExistence type="predicted"/>
<dbReference type="KEGG" id="mea:Mex_1p3995"/>
<organism evidence="2 3">
    <name type="scientific">Methylorubrum extorquens (strain ATCC 14718 / DSM 1338 / JCM 2805 / NCIMB 9133 / AM1)</name>
    <name type="common">Methylobacterium extorquens</name>
    <dbReference type="NCBI Taxonomy" id="272630"/>
    <lineage>
        <taxon>Bacteria</taxon>
        <taxon>Pseudomonadati</taxon>
        <taxon>Pseudomonadota</taxon>
        <taxon>Alphaproteobacteria</taxon>
        <taxon>Hyphomicrobiales</taxon>
        <taxon>Methylobacteriaceae</taxon>
        <taxon>Methylorubrum</taxon>
    </lineage>
</organism>
<dbReference type="EMBL" id="CP001510">
    <property type="protein sequence ID" value="ACS41674.1"/>
    <property type="molecule type" value="Genomic_DNA"/>
</dbReference>
<dbReference type="STRING" id="272630.MexAM1_META1p3995"/>
<name>C5B0T7_METEA</name>
<evidence type="ECO:0000313" key="3">
    <source>
        <dbReference type="Proteomes" id="UP000009081"/>
    </source>
</evidence>
<gene>
    <name evidence="2" type="ordered locus">MexAM1_META1p3995</name>
</gene>
<protein>
    <submittedName>
        <fullName evidence="2">Uncharacterized protein</fullName>
    </submittedName>
</protein>
<evidence type="ECO:0000256" key="1">
    <source>
        <dbReference type="SAM" id="MobiDB-lite"/>
    </source>
</evidence>
<reference evidence="2 3" key="1">
    <citation type="journal article" date="2009" name="PLoS ONE">
        <title>Methylobacterium genome sequences: a reference blueprint to investigate microbial metabolism of C1 compounds from natural and industrial sources.</title>
        <authorList>
            <person name="Vuilleumier S."/>
            <person name="Chistoserdova L."/>
            <person name="Lee M.-C."/>
            <person name="Bringel F."/>
            <person name="Lajus A."/>
            <person name="Zhou Y."/>
            <person name="Gourion B."/>
            <person name="Barbe V."/>
            <person name="Chang J."/>
            <person name="Cruveiller S."/>
            <person name="Dossat C."/>
            <person name="Gillett W."/>
            <person name="Gruffaz C."/>
            <person name="Haugen E."/>
            <person name="Hourcade E."/>
            <person name="Levy R."/>
            <person name="Mangenot S."/>
            <person name="Muller E."/>
            <person name="Nadalig T."/>
            <person name="Pagni M."/>
            <person name="Penny C."/>
            <person name="Peyraud R."/>
            <person name="Robinson D.G."/>
            <person name="Roche D."/>
            <person name="Rouy Z."/>
            <person name="Saenampechek C."/>
            <person name="Salvignol G."/>
            <person name="Vallenet D."/>
            <person name="Wu Z."/>
            <person name="Marx C.J."/>
            <person name="Vorholt J.A."/>
            <person name="Olson M.V."/>
            <person name="Kaul R."/>
            <person name="Weissenbach J."/>
            <person name="Medigue C."/>
            <person name="Lidstrom M.E."/>
        </authorList>
    </citation>
    <scope>NUCLEOTIDE SEQUENCE [LARGE SCALE GENOMIC DNA]</scope>
    <source>
        <strain evidence="3">ATCC 14718 / DSM 1338 / JCM 2805 / NCIMB 9133 / AM1</strain>
    </source>
</reference>